<reference evidence="2" key="1">
    <citation type="submission" date="2017-07" db="EMBL/GenBank/DDBJ databases">
        <title>Taro Niue Genome Assembly and Annotation.</title>
        <authorList>
            <person name="Atibalentja N."/>
            <person name="Keating K."/>
            <person name="Fields C.J."/>
        </authorList>
    </citation>
    <scope>NUCLEOTIDE SEQUENCE</scope>
    <source>
        <strain evidence="2">Niue_2</strain>
        <tissue evidence="2">Leaf</tissue>
    </source>
</reference>
<keyword evidence="3" id="KW-1185">Reference proteome</keyword>
<dbReference type="InterPro" id="IPR005162">
    <property type="entry name" value="Retrotrans_gag_dom"/>
</dbReference>
<name>A0A843UKF3_COLES</name>
<proteinExistence type="predicted"/>
<accession>A0A843UKF3</accession>
<dbReference type="AlphaFoldDB" id="A0A843UKF3"/>
<evidence type="ECO:0000313" key="2">
    <source>
        <dbReference type="EMBL" id="MQL83975.1"/>
    </source>
</evidence>
<feature type="domain" description="Retrotransposon gag" evidence="1">
    <location>
        <begin position="11"/>
        <end position="69"/>
    </location>
</feature>
<protein>
    <recommendedName>
        <fullName evidence="1">Retrotransposon gag domain-containing protein</fullName>
    </recommendedName>
</protein>
<evidence type="ECO:0000313" key="3">
    <source>
        <dbReference type="Proteomes" id="UP000652761"/>
    </source>
</evidence>
<dbReference type="OrthoDB" id="786614at2759"/>
<comment type="caution">
    <text evidence="2">The sequence shown here is derived from an EMBL/GenBank/DDBJ whole genome shotgun (WGS) entry which is preliminary data.</text>
</comment>
<dbReference type="EMBL" id="NMUH01000730">
    <property type="protein sequence ID" value="MQL83975.1"/>
    <property type="molecule type" value="Genomic_DNA"/>
</dbReference>
<organism evidence="2 3">
    <name type="scientific">Colocasia esculenta</name>
    <name type="common">Wild taro</name>
    <name type="synonym">Arum esculentum</name>
    <dbReference type="NCBI Taxonomy" id="4460"/>
    <lineage>
        <taxon>Eukaryota</taxon>
        <taxon>Viridiplantae</taxon>
        <taxon>Streptophyta</taxon>
        <taxon>Embryophyta</taxon>
        <taxon>Tracheophyta</taxon>
        <taxon>Spermatophyta</taxon>
        <taxon>Magnoliopsida</taxon>
        <taxon>Liliopsida</taxon>
        <taxon>Araceae</taxon>
        <taxon>Aroideae</taxon>
        <taxon>Colocasieae</taxon>
        <taxon>Colocasia</taxon>
    </lineage>
</organism>
<dbReference type="Pfam" id="PF03732">
    <property type="entry name" value="Retrotrans_gag"/>
    <property type="match status" value="1"/>
</dbReference>
<gene>
    <name evidence="2" type="ORF">Taro_016466</name>
</gene>
<sequence length="69" mass="8374">MRSPPVDRVVLATYQLWDFAQEWWRIVETMTWLEFLEAFNDTFFPIQVQQGKREQFQTLQQGNSSVLKY</sequence>
<evidence type="ECO:0000259" key="1">
    <source>
        <dbReference type="Pfam" id="PF03732"/>
    </source>
</evidence>
<dbReference type="Proteomes" id="UP000652761">
    <property type="component" value="Unassembled WGS sequence"/>
</dbReference>